<dbReference type="Proteomes" id="UP000772434">
    <property type="component" value="Unassembled WGS sequence"/>
</dbReference>
<protein>
    <submittedName>
        <fullName evidence="1">Uncharacterized protein</fullName>
    </submittedName>
</protein>
<gene>
    <name evidence="1" type="ORF">BDP27DRAFT_1394213</name>
</gene>
<accession>A0A9P5P9X6</accession>
<evidence type="ECO:0000313" key="1">
    <source>
        <dbReference type="EMBL" id="KAF9061604.1"/>
    </source>
</evidence>
<keyword evidence="2" id="KW-1185">Reference proteome</keyword>
<name>A0A9P5P9X6_9AGAR</name>
<dbReference type="AlphaFoldDB" id="A0A9P5P9X6"/>
<organism evidence="1 2">
    <name type="scientific">Rhodocollybia butyracea</name>
    <dbReference type="NCBI Taxonomy" id="206335"/>
    <lineage>
        <taxon>Eukaryota</taxon>
        <taxon>Fungi</taxon>
        <taxon>Dikarya</taxon>
        <taxon>Basidiomycota</taxon>
        <taxon>Agaricomycotina</taxon>
        <taxon>Agaricomycetes</taxon>
        <taxon>Agaricomycetidae</taxon>
        <taxon>Agaricales</taxon>
        <taxon>Marasmiineae</taxon>
        <taxon>Omphalotaceae</taxon>
        <taxon>Rhodocollybia</taxon>
    </lineage>
</organism>
<dbReference type="OrthoDB" id="3258141at2759"/>
<evidence type="ECO:0000313" key="2">
    <source>
        <dbReference type="Proteomes" id="UP000772434"/>
    </source>
</evidence>
<sequence>MGRSKIHYSISSTILTNSTPYPLTTYNIHPTLNIVGINLTRSANEWTLTELEAYNITVTFQDAQTFFNATPLTAPSIHPEILTAQSAVDTVDKVAYRFLTQLELAMILTDSEAKDSPVVYFAMILFDYLGYLDRPRAARTRKELGLLTCGENKYVMPDVSILDRSLDDDIRLIVQEDKRFPGSLPPHPQLIAKAIAAFQYTNSRRRQAGLEPIGNKVVLGIVMVGTLPTFFKIPVTQELEFGVMTGTFPDTPTVVTGHVPVVPRPHQMFSEGMKPLDNRQAILECYEAFKGFVF</sequence>
<proteinExistence type="predicted"/>
<dbReference type="EMBL" id="JADNRY010000196">
    <property type="protein sequence ID" value="KAF9061604.1"/>
    <property type="molecule type" value="Genomic_DNA"/>
</dbReference>
<comment type="caution">
    <text evidence="1">The sequence shown here is derived from an EMBL/GenBank/DDBJ whole genome shotgun (WGS) entry which is preliminary data.</text>
</comment>
<reference evidence="1" key="1">
    <citation type="submission" date="2020-11" db="EMBL/GenBank/DDBJ databases">
        <authorList>
            <consortium name="DOE Joint Genome Institute"/>
            <person name="Ahrendt S."/>
            <person name="Riley R."/>
            <person name="Andreopoulos W."/>
            <person name="Labutti K."/>
            <person name="Pangilinan J."/>
            <person name="Ruiz-Duenas F.J."/>
            <person name="Barrasa J.M."/>
            <person name="Sanchez-Garcia M."/>
            <person name="Camarero S."/>
            <person name="Miyauchi S."/>
            <person name="Serrano A."/>
            <person name="Linde D."/>
            <person name="Babiker R."/>
            <person name="Drula E."/>
            <person name="Ayuso-Fernandez I."/>
            <person name="Pacheco R."/>
            <person name="Padilla G."/>
            <person name="Ferreira P."/>
            <person name="Barriuso J."/>
            <person name="Kellner H."/>
            <person name="Castanera R."/>
            <person name="Alfaro M."/>
            <person name="Ramirez L."/>
            <person name="Pisabarro A.G."/>
            <person name="Kuo A."/>
            <person name="Tritt A."/>
            <person name="Lipzen A."/>
            <person name="He G."/>
            <person name="Yan M."/>
            <person name="Ng V."/>
            <person name="Cullen D."/>
            <person name="Martin F."/>
            <person name="Rosso M.-N."/>
            <person name="Henrissat B."/>
            <person name="Hibbett D."/>
            <person name="Martinez A.T."/>
            <person name="Grigoriev I.V."/>
        </authorList>
    </citation>
    <scope>NUCLEOTIDE SEQUENCE</scope>
    <source>
        <strain evidence="1">AH 40177</strain>
    </source>
</reference>